<evidence type="ECO:0000313" key="2">
    <source>
        <dbReference type="Proteomes" id="UP000027318"/>
    </source>
</evidence>
<dbReference type="AlphaFoldDB" id="A0A063XYZ1"/>
<proteinExistence type="predicted"/>
<reference evidence="1 2" key="1">
    <citation type="journal article" date="2005" name="Int. J. Syst. Evol. Microbiol.">
        <title>Nitrincola lacisaponensis gen. nov., sp. nov., a novel alkaliphilic bacterium isolated from an alkaline, saline lake.</title>
        <authorList>
            <person name="Dimitriu P.A."/>
            <person name="Shukla S.K."/>
            <person name="Conradt J."/>
            <person name="Marquez M.C."/>
            <person name="Ventosa A."/>
            <person name="Maglia A."/>
            <person name="Peyton B.M."/>
            <person name="Pinkart H.C."/>
            <person name="Mormile M.R."/>
        </authorList>
    </citation>
    <scope>NUCLEOTIDE SEQUENCE [LARGE SCALE GENOMIC DNA]</scope>
    <source>
        <strain evidence="1 2">4CA</strain>
    </source>
</reference>
<evidence type="ECO:0000313" key="1">
    <source>
        <dbReference type="EMBL" id="KDE38709.1"/>
    </source>
</evidence>
<sequence>MQQSLLLFEHCPECCCHSAISEASLLFLFKACQSVFFRRFYFYGCRDEILLIIAL</sequence>
<dbReference type="Proteomes" id="UP000027318">
    <property type="component" value="Unassembled WGS sequence"/>
</dbReference>
<name>A0A063XYZ1_9GAMM</name>
<protein>
    <submittedName>
        <fullName evidence="1">Uncharacterized protein</fullName>
    </submittedName>
</protein>
<organism evidence="1 2">
    <name type="scientific">Nitrincola lacisaponensis</name>
    <dbReference type="NCBI Taxonomy" id="267850"/>
    <lineage>
        <taxon>Bacteria</taxon>
        <taxon>Pseudomonadati</taxon>
        <taxon>Pseudomonadota</taxon>
        <taxon>Gammaproteobacteria</taxon>
        <taxon>Oceanospirillales</taxon>
        <taxon>Oceanospirillaceae</taxon>
        <taxon>Nitrincola</taxon>
    </lineage>
</organism>
<comment type="caution">
    <text evidence="1">The sequence shown here is derived from an EMBL/GenBank/DDBJ whole genome shotgun (WGS) entry which is preliminary data.</text>
</comment>
<dbReference type="EMBL" id="JMSZ01000040">
    <property type="protein sequence ID" value="KDE38709.1"/>
    <property type="molecule type" value="Genomic_DNA"/>
</dbReference>
<dbReference type="STRING" id="267850.ADINL_2804"/>
<accession>A0A063XYZ1</accession>
<gene>
    <name evidence="1" type="ORF">ADINL_2804</name>
</gene>
<keyword evidence="2" id="KW-1185">Reference proteome</keyword>